<feature type="domain" description="Small ribosomal subunit protein uS17 N-terminal" evidence="1">
    <location>
        <begin position="11"/>
        <end position="56"/>
    </location>
</feature>
<name>A0ABQ7DSG1_BRACR</name>
<evidence type="ECO:0000313" key="2">
    <source>
        <dbReference type="EMBL" id="KAF3580461.1"/>
    </source>
</evidence>
<sequence length="79" mass="9170">MQQRQSAMAEQTEKAFLKQPKLEEILEGKRYVKGRNRYWKNIGLGFQTPREAIEGTDVQTNEEVAIKLESVKTAQHHDI</sequence>
<accession>A0ABQ7DSG1</accession>
<dbReference type="Pfam" id="PF16205">
    <property type="entry name" value="Ribosomal_S17_N"/>
    <property type="match status" value="1"/>
</dbReference>
<dbReference type="InterPro" id="IPR032440">
    <property type="entry name" value="Ribosomal_uS17_N"/>
</dbReference>
<protein>
    <recommendedName>
        <fullName evidence="1">Small ribosomal subunit protein uS17 N-terminal domain-containing protein</fullName>
    </recommendedName>
</protein>
<keyword evidence="3" id="KW-1185">Reference proteome</keyword>
<proteinExistence type="predicted"/>
<organism evidence="2 3">
    <name type="scientific">Brassica cretica</name>
    <name type="common">Mustard</name>
    <dbReference type="NCBI Taxonomy" id="69181"/>
    <lineage>
        <taxon>Eukaryota</taxon>
        <taxon>Viridiplantae</taxon>
        <taxon>Streptophyta</taxon>
        <taxon>Embryophyta</taxon>
        <taxon>Tracheophyta</taxon>
        <taxon>Spermatophyta</taxon>
        <taxon>Magnoliopsida</taxon>
        <taxon>eudicotyledons</taxon>
        <taxon>Gunneridae</taxon>
        <taxon>Pentapetalae</taxon>
        <taxon>rosids</taxon>
        <taxon>malvids</taxon>
        <taxon>Brassicales</taxon>
        <taxon>Brassicaceae</taxon>
        <taxon>Brassiceae</taxon>
        <taxon>Brassica</taxon>
    </lineage>
</organism>
<dbReference type="Gene3D" id="2.40.50.1000">
    <property type="match status" value="1"/>
</dbReference>
<comment type="caution">
    <text evidence="2">The sequence shown here is derived from an EMBL/GenBank/DDBJ whole genome shotgun (WGS) entry which is preliminary data.</text>
</comment>
<reference evidence="2 3" key="1">
    <citation type="journal article" date="2020" name="BMC Genomics">
        <title>Intraspecific diversification of the crop wild relative Brassica cretica Lam. using demographic model selection.</title>
        <authorList>
            <person name="Kioukis A."/>
            <person name="Michalopoulou V.A."/>
            <person name="Briers L."/>
            <person name="Pirintsos S."/>
            <person name="Studholme D.J."/>
            <person name="Pavlidis P."/>
            <person name="Sarris P.F."/>
        </authorList>
    </citation>
    <scope>NUCLEOTIDE SEQUENCE [LARGE SCALE GENOMIC DNA]</scope>
    <source>
        <strain evidence="3">cv. PFS-1207/04</strain>
    </source>
</reference>
<dbReference type="EMBL" id="QGKV02000649">
    <property type="protein sequence ID" value="KAF3580461.1"/>
    <property type="molecule type" value="Genomic_DNA"/>
</dbReference>
<evidence type="ECO:0000313" key="3">
    <source>
        <dbReference type="Proteomes" id="UP000266723"/>
    </source>
</evidence>
<gene>
    <name evidence="2" type="ORF">DY000_02033614</name>
</gene>
<evidence type="ECO:0000259" key="1">
    <source>
        <dbReference type="Pfam" id="PF16205"/>
    </source>
</evidence>
<dbReference type="Proteomes" id="UP000266723">
    <property type="component" value="Unassembled WGS sequence"/>
</dbReference>